<proteinExistence type="predicted"/>
<name>A0A0A9DL31_ARUDO</name>
<reference evidence="1" key="1">
    <citation type="submission" date="2014-09" db="EMBL/GenBank/DDBJ databases">
        <authorList>
            <person name="Magalhaes I.L.F."/>
            <person name="Oliveira U."/>
            <person name="Santos F.R."/>
            <person name="Vidigal T.H.D.A."/>
            <person name="Brescovit A.D."/>
            <person name="Santos A.J."/>
        </authorList>
    </citation>
    <scope>NUCLEOTIDE SEQUENCE</scope>
    <source>
        <tissue evidence="1">Shoot tissue taken approximately 20 cm above the soil surface</tissue>
    </source>
</reference>
<accession>A0A0A9DL31</accession>
<evidence type="ECO:0000313" key="1">
    <source>
        <dbReference type="EMBL" id="JAD88496.1"/>
    </source>
</evidence>
<reference evidence="1" key="2">
    <citation type="journal article" date="2015" name="Data Brief">
        <title>Shoot transcriptome of the giant reed, Arundo donax.</title>
        <authorList>
            <person name="Barrero R.A."/>
            <person name="Guerrero F.D."/>
            <person name="Moolhuijzen P."/>
            <person name="Goolsby J.A."/>
            <person name="Tidwell J."/>
            <person name="Bellgard S.E."/>
            <person name="Bellgard M.I."/>
        </authorList>
    </citation>
    <scope>NUCLEOTIDE SEQUENCE</scope>
    <source>
        <tissue evidence="1">Shoot tissue taken approximately 20 cm above the soil surface</tissue>
    </source>
</reference>
<organism evidence="1">
    <name type="scientific">Arundo donax</name>
    <name type="common">Giant reed</name>
    <name type="synonym">Donax arundinaceus</name>
    <dbReference type="NCBI Taxonomy" id="35708"/>
    <lineage>
        <taxon>Eukaryota</taxon>
        <taxon>Viridiplantae</taxon>
        <taxon>Streptophyta</taxon>
        <taxon>Embryophyta</taxon>
        <taxon>Tracheophyta</taxon>
        <taxon>Spermatophyta</taxon>
        <taxon>Magnoliopsida</taxon>
        <taxon>Liliopsida</taxon>
        <taxon>Poales</taxon>
        <taxon>Poaceae</taxon>
        <taxon>PACMAD clade</taxon>
        <taxon>Arundinoideae</taxon>
        <taxon>Arundineae</taxon>
        <taxon>Arundo</taxon>
    </lineage>
</organism>
<dbReference type="AlphaFoldDB" id="A0A0A9DL31"/>
<protein>
    <submittedName>
        <fullName evidence="1">Uncharacterized protein</fullName>
    </submittedName>
</protein>
<sequence length="68" mass="7289">MILLIRGFLVGSSPFPNSGVRLRGFAPSCPLAPNPSTPPIPAFQFCQESIVENGIEAPHAMLHCKATR</sequence>
<dbReference type="EMBL" id="GBRH01209399">
    <property type="protein sequence ID" value="JAD88496.1"/>
    <property type="molecule type" value="Transcribed_RNA"/>
</dbReference>